<feature type="compositionally biased region" description="Basic residues" evidence="1">
    <location>
        <begin position="534"/>
        <end position="549"/>
    </location>
</feature>
<dbReference type="EMBL" id="JARKIE010000258">
    <property type="protein sequence ID" value="KAJ7660582.1"/>
    <property type="molecule type" value="Genomic_DNA"/>
</dbReference>
<reference evidence="2" key="1">
    <citation type="submission" date="2023-03" db="EMBL/GenBank/DDBJ databases">
        <title>Massive genome expansion in bonnet fungi (Mycena s.s.) driven by repeated elements and novel gene families across ecological guilds.</title>
        <authorList>
            <consortium name="Lawrence Berkeley National Laboratory"/>
            <person name="Harder C.B."/>
            <person name="Miyauchi S."/>
            <person name="Viragh M."/>
            <person name="Kuo A."/>
            <person name="Thoen E."/>
            <person name="Andreopoulos B."/>
            <person name="Lu D."/>
            <person name="Skrede I."/>
            <person name="Drula E."/>
            <person name="Henrissat B."/>
            <person name="Morin E."/>
            <person name="Kohler A."/>
            <person name="Barry K."/>
            <person name="LaButti K."/>
            <person name="Morin E."/>
            <person name="Salamov A."/>
            <person name="Lipzen A."/>
            <person name="Mereny Z."/>
            <person name="Hegedus B."/>
            <person name="Baldrian P."/>
            <person name="Stursova M."/>
            <person name="Weitz H."/>
            <person name="Taylor A."/>
            <person name="Grigoriev I.V."/>
            <person name="Nagy L.G."/>
            <person name="Martin F."/>
            <person name="Kauserud H."/>
        </authorList>
    </citation>
    <scope>NUCLEOTIDE SEQUENCE</scope>
    <source>
        <strain evidence="2">CBHHK067</strain>
    </source>
</reference>
<keyword evidence="3" id="KW-1185">Reference proteome</keyword>
<accession>A0AAD7CS64</accession>
<feature type="region of interest" description="Disordered" evidence="1">
    <location>
        <begin position="952"/>
        <end position="971"/>
    </location>
</feature>
<feature type="region of interest" description="Disordered" evidence="1">
    <location>
        <begin position="220"/>
        <end position="241"/>
    </location>
</feature>
<evidence type="ECO:0000256" key="1">
    <source>
        <dbReference type="SAM" id="MobiDB-lite"/>
    </source>
</evidence>
<dbReference type="Proteomes" id="UP001221757">
    <property type="component" value="Unassembled WGS sequence"/>
</dbReference>
<feature type="compositionally biased region" description="Low complexity" evidence="1">
    <location>
        <begin position="925"/>
        <end position="935"/>
    </location>
</feature>
<feature type="compositionally biased region" description="Polar residues" evidence="1">
    <location>
        <begin position="502"/>
        <end position="518"/>
    </location>
</feature>
<feature type="compositionally biased region" description="Basic and acidic residues" evidence="1">
    <location>
        <begin position="482"/>
        <end position="495"/>
    </location>
</feature>
<organism evidence="2 3">
    <name type="scientific">Mycena rosella</name>
    <name type="common">Pink bonnet</name>
    <name type="synonym">Agaricus rosellus</name>
    <dbReference type="NCBI Taxonomy" id="1033263"/>
    <lineage>
        <taxon>Eukaryota</taxon>
        <taxon>Fungi</taxon>
        <taxon>Dikarya</taxon>
        <taxon>Basidiomycota</taxon>
        <taxon>Agaricomycotina</taxon>
        <taxon>Agaricomycetes</taxon>
        <taxon>Agaricomycetidae</taxon>
        <taxon>Agaricales</taxon>
        <taxon>Marasmiineae</taxon>
        <taxon>Mycenaceae</taxon>
        <taxon>Mycena</taxon>
    </lineage>
</organism>
<evidence type="ECO:0000313" key="2">
    <source>
        <dbReference type="EMBL" id="KAJ7660582.1"/>
    </source>
</evidence>
<evidence type="ECO:0000313" key="3">
    <source>
        <dbReference type="Proteomes" id="UP001221757"/>
    </source>
</evidence>
<name>A0AAD7CS64_MYCRO</name>
<proteinExistence type="predicted"/>
<sequence>MGTDAELWSKGWEDAVVTMTVVRHVYGSGDINRICDLDSWVGRWSGGALGAVEPFVLDNLLIDKSDRVPNSQKGNCQILLFLSFMAPSFSHMWTPRLRPFEDDEELFTQEPFLSVFHRYHNMRENARILDKLISELQSLLRSAYWVGISMEFVSYCLGDEITAPSLNKQIQLFVMVLWLRYQHHDNSYCTQEVEKCLLDAQIKWSNSVVPQISLVQDLAQQEDVQGDPPRDDSSDSESDSEDDVYFDLFEVDSFTTNADEKPRSKTRVVTGLVEMRKLKPQVFKTSEFLIEFERSKLWETLLNICRPGNLLETSHPDVELSFRFHSWRISYGEMLCRWTPPIRLIPLEITAKQPGRQFDPAEFLVFFNSNPRMHPWRSNPMAAYMFISLSAFRVNCRIWLVPCLETLGFETAGWNLQQIYRDLMRHPVMQKPELSPPLLATLDIHLRTVITETAFHRKLIKTVNYEVFHPLNPKSSQAGSDSKMDAGNETDTRNETDEDAPTDSSPPVMQSAENSSSAVHILGKRPTTAFPKSKIQKKNLKRREKKKLKVNQGLSPAQNNLVEDLTQIPAVPGFTNDCTHCAHKAEEDRCVRIIYVKDNPKAAKYIGCAITAAPEGDRIKPKQVKNKKSRIYKRTYIHPMELGLRLVEARPPEHPVWIDCGRDIVRFIHRRKDSKEHLVAGVRFKALSPTMLKIMQENHRQVRIRTIRRRADMQAWAYGSMTATGSRMPMGGKKGDGYAPYACHSGDSVDDIKALFRHAVDTDILVTAAKSIYLGIEADLSELTEESELNRFGRFGAVGFYCTNFISPIHTDKDTVKVDRPTLHPCIQLSKENCGSDDYNFAMMWKEPRLAGTFAMAITFVGVYDFNPSPMTLSVNAFTAAFGCRLQRGSAQCFRSHVNGVSSSSSAPKNRPTTRARQHGLARRSPCTPATSVSSSPPPPKATPLCETERLKAHSSMLQTPRDPSNPVRENPKNEYATGLVDQAVKSLCEIWHPQDIPNVFLASSQANVGSCNELLPPTEFRRRCGNEVPPWGAVHRSLTLSGVVFEAVTLGSDHVYSASTFLAVPPVRFPVKFTPSSRLRRIAPTRGRGRTRRLDYAPAPVEYDLGSECAPPGFAKLAGTVRAYPIAGSEMGLGRRHSHQSPCCATPSSAPRILCNTSLPAPRHIPHIVSSKTSFVEPNSLGWPPTV</sequence>
<comment type="caution">
    <text evidence="2">The sequence shown here is derived from an EMBL/GenBank/DDBJ whole genome shotgun (WGS) entry which is preliminary data.</text>
</comment>
<feature type="compositionally biased region" description="Basic residues" evidence="1">
    <location>
        <begin position="912"/>
        <end position="922"/>
    </location>
</feature>
<feature type="region of interest" description="Disordered" evidence="1">
    <location>
        <begin position="900"/>
        <end position="945"/>
    </location>
</feature>
<dbReference type="AlphaFoldDB" id="A0AAD7CS64"/>
<feature type="region of interest" description="Disordered" evidence="1">
    <location>
        <begin position="471"/>
        <end position="550"/>
    </location>
</feature>
<protein>
    <submittedName>
        <fullName evidence="2">Uncharacterized protein</fullName>
    </submittedName>
</protein>
<gene>
    <name evidence="2" type="ORF">B0H17DRAFT_1185326</name>
</gene>